<name>A0A4R2LRQ5_9GAMM</name>
<dbReference type="InterPro" id="IPR021309">
    <property type="entry name" value="YgaP-like_TM"/>
</dbReference>
<evidence type="ECO:0000313" key="3">
    <source>
        <dbReference type="EMBL" id="TCO82335.1"/>
    </source>
</evidence>
<evidence type="ECO:0000313" key="4">
    <source>
        <dbReference type="Proteomes" id="UP000295765"/>
    </source>
</evidence>
<proteinExistence type="predicted"/>
<accession>A0A4R2LRQ5</accession>
<dbReference type="EMBL" id="SLWY01000005">
    <property type="protein sequence ID" value="TCO82335.1"/>
    <property type="molecule type" value="Genomic_DNA"/>
</dbReference>
<evidence type="ECO:0000256" key="1">
    <source>
        <dbReference type="SAM" id="Phobius"/>
    </source>
</evidence>
<keyword evidence="1" id="KW-0472">Membrane</keyword>
<keyword evidence="1" id="KW-0812">Transmembrane</keyword>
<organism evidence="3 4">
    <name type="scientific">Plasticicumulans lactativorans</name>
    <dbReference type="NCBI Taxonomy" id="1133106"/>
    <lineage>
        <taxon>Bacteria</taxon>
        <taxon>Pseudomonadati</taxon>
        <taxon>Pseudomonadota</taxon>
        <taxon>Gammaproteobacteria</taxon>
        <taxon>Candidatus Competibacteraceae</taxon>
        <taxon>Plasticicumulans</taxon>
    </lineage>
</organism>
<evidence type="ECO:0000259" key="2">
    <source>
        <dbReference type="Pfam" id="PF11127"/>
    </source>
</evidence>
<dbReference type="Pfam" id="PF11127">
    <property type="entry name" value="YgaP-like_TM"/>
    <property type="match status" value="1"/>
</dbReference>
<sequence>MNLNKNVGPLDKTLRIVAGLVLIVLALTGTIGAWGWIGVVPIATGLLGWCPAYTLLGIRTCPGGGAPK</sequence>
<keyword evidence="1" id="KW-1133">Transmembrane helix</keyword>
<protein>
    <submittedName>
        <fullName evidence="3">DUF2892 family protein</fullName>
    </submittedName>
</protein>
<reference evidence="3 4" key="1">
    <citation type="submission" date="2019-03" db="EMBL/GenBank/DDBJ databases">
        <title>Genomic Encyclopedia of Type Strains, Phase IV (KMG-IV): sequencing the most valuable type-strain genomes for metagenomic binning, comparative biology and taxonomic classification.</title>
        <authorList>
            <person name="Goeker M."/>
        </authorList>
    </citation>
    <scope>NUCLEOTIDE SEQUENCE [LARGE SCALE GENOMIC DNA]</scope>
    <source>
        <strain evidence="3 4">DSM 25287</strain>
    </source>
</reference>
<feature type="transmembrane region" description="Helical" evidence="1">
    <location>
        <begin position="16"/>
        <end position="37"/>
    </location>
</feature>
<keyword evidence="4" id="KW-1185">Reference proteome</keyword>
<dbReference type="Proteomes" id="UP000295765">
    <property type="component" value="Unassembled WGS sequence"/>
</dbReference>
<gene>
    <name evidence="3" type="ORF">EV699_105125</name>
</gene>
<comment type="caution">
    <text evidence="3">The sequence shown here is derived from an EMBL/GenBank/DDBJ whole genome shotgun (WGS) entry which is preliminary data.</text>
</comment>
<dbReference type="AlphaFoldDB" id="A0A4R2LRQ5"/>
<feature type="domain" description="Inner membrane protein YgaP-like transmembrane" evidence="2">
    <location>
        <begin position="4"/>
        <end position="62"/>
    </location>
</feature>